<keyword evidence="2" id="KW-1185">Reference proteome</keyword>
<proteinExistence type="predicted"/>
<dbReference type="RefSeq" id="WP_085936219.1">
    <property type="nucleotide sequence ID" value="NZ_FUWJ01000007.1"/>
</dbReference>
<dbReference type="NCBIfam" id="TIGR04415">
    <property type="entry name" value="O_hepto_targRPT"/>
    <property type="match status" value="7"/>
</dbReference>
<dbReference type="OrthoDB" id="9807209at2"/>
<protein>
    <submittedName>
        <fullName evidence="1">Autotransporter passenger strand-loop-strand repeat-containing protein</fullName>
    </submittedName>
</protein>
<dbReference type="Gene3D" id="2.160.20.20">
    <property type="match status" value="2"/>
</dbReference>
<dbReference type="Proteomes" id="UP000190092">
    <property type="component" value="Unassembled WGS sequence"/>
</dbReference>
<organism evidence="1 2">
    <name type="scientific">Enhydrobacter aerosaccus</name>
    <dbReference type="NCBI Taxonomy" id="225324"/>
    <lineage>
        <taxon>Bacteria</taxon>
        <taxon>Pseudomonadati</taxon>
        <taxon>Pseudomonadota</taxon>
        <taxon>Alphaproteobacteria</taxon>
        <taxon>Hyphomicrobiales</taxon>
        <taxon>Enhydrobacter</taxon>
    </lineage>
</organism>
<dbReference type="STRING" id="225324.SAMN02745126_04568"/>
<evidence type="ECO:0000313" key="1">
    <source>
        <dbReference type="EMBL" id="SKA25760.1"/>
    </source>
</evidence>
<sequence>MPNVVVNFGPNMKSQLETSGVNAWAVYFNANGTSPTWVQLTGSSSATLSLPYQQGLKVYFIIQSAGQNIASVQSAITTESQITTTGTQTSAQALNYRYDSFEVTFTPAAADAGNLTDINGFGIPMAINVVYSGTNPITSASRGYNIAGGSVSASSSMWNDLLSAGGSASIEYFTAGVLSGQPRMALSPAAVIAGNISGTNYATSNWNGYVSSLENSTATSSGSPNQIQIAGYFNGAPDASGVWHNAGFYSYNVAFSGGNFVLTPTSTSQIQGTITISPSDLENSIYMTLGNATVSGLANPNGVGPATTMTMNTGANNEWGAVLRDFLAGFTAGLYDGTATSFNPAITGTLNLNKEWNWDPSYEFGGTVPSGQPGAVTPSGSVFYDQYAKTFFTYTNSYGNGYSDFLTRAFNVGPLINVSDGSGTSTDSNNISVTLYADSDTPAGYTPQVIYNYISAGGGYLAPSPTNLDGFQTTLNFVTGTVGLAAGTPVTISFVNASGSYTSLPTISAFGNYDVTSTGSGYTLATYGNPTSGVINLKDLPLPASGTAGVASYQITIGTGSAAKVFNYYMTVNSAGNVLNPNYTGQAGDMAIDGLALITGTGTGQYISPTSGVTLAFFANGIDTLDPSLISTMPLQSGNAAYQEPTAPVIGMRPGYTPATGAPFHELYDVWTVQTPAVSGGAPSTTPVTVYNGALVFGWNGADNSAVLQRSAVSSSFVSSYTNKVNGGDVVRLFVSGTVTDPASSGTIVSAYYSATADADGNWATTTPVTLANGNYTVQMQEFSPTDSTFSTPLNSASVVQNFTVAQGAVVSSGQQIVVATGQTSNGVTLVSSGSMLVSGGTANGTLVSSGGTEYVVTGTDAAAIVLGEHQVWSGGSATSTTIASGGIDRVYGTASAATVNGGGFQFVGGVANSATASGTIVGSGGYQWVLSNGWASGTLVLSGGDQIVGSGGFAMGTTIANGGWLVLGEAGASAGSSYIINSGTTSQATLVSGSATISGGYATVYSGGVTLGALLQQGTGAWEFAWSGGSAASTTVQSGTYLDVYSGGRSLAATVLGGGWEYVWGSGSIASNATVQSGGYEYVYSGGSAVNATIQSAGWQLVLGSGTTVSNTLIQSNGIVHIASGGFGTGITVQSGGYEYIWTGGSAANATVQSGGFEYVWTGAVTSQTNVQSGGTLDNFGNTVSATINSGGVGYAFSGGVSTSTQILGGGNFHVVSSGVALSSIINSGAVEYVWGGGTDNAGTINSGGLQVLLQSNSLAVSTTLQSGGSSYVSSGGTASGTIVSGGGTLNVFASGTESGATVNSGGNEYVWSGGSANGTVVSSGGTLGVYSGGTESGATVNYGGNDYVWSGGSAGATTVNGGYLLIASGGSASGSTITFAAAGGVVRFEDSVHLSGNVAVSGLTATGAAAIDFGDIGFTPGTTSASWAQSAGSGTLTLTSGALQASVVLFGTYTASSFVLSGDGTAGTIVRDPATSLNDAQPWITQPRV</sequence>
<dbReference type="EMBL" id="FUWJ01000007">
    <property type="protein sequence ID" value="SKA25760.1"/>
    <property type="molecule type" value="Genomic_DNA"/>
</dbReference>
<dbReference type="InterPro" id="IPR012332">
    <property type="entry name" value="Autotransporter_pectin_lyase_C"/>
</dbReference>
<accession>A0A1T4SBS7</accession>
<reference evidence="2" key="1">
    <citation type="submission" date="2017-02" db="EMBL/GenBank/DDBJ databases">
        <authorList>
            <person name="Varghese N."/>
            <person name="Submissions S."/>
        </authorList>
    </citation>
    <scope>NUCLEOTIDE SEQUENCE [LARGE SCALE GENOMIC DNA]</scope>
    <source>
        <strain evidence="2">ATCC 27094</strain>
    </source>
</reference>
<name>A0A1T4SBS7_9HYPH</name>
<evidence type="ECO:0000313" key="2">
    <source>
        <dbReference type="Proteomes" id="UP000190092"/>
    </source>
</evidence>
<gene>
    <name evidence="1" type="ORF">SAMN02745126_04568</name>
</gene>
<dbReference type="InterPro" id="IPR030930">
    <property type="entry name" value="AIDA"/>
</dbReference>